<dbReference type="EMBL" id="KZ805403">
    <property type="protein sequence ID" value="PVH98936.1"/>
    <property type="molecule type" value="Genomic_DNA"/>
</dbReference>
<accession>A0A2V1DL74</accession>
<feature type="compositionally biased region" description="Polar residues" evidence="1">
    <location>
        <begin position="240"/>
        <end position="252"/>
    </location>
</feature>
<reference evidence="2 3" key="1">
    <citation type="journal article" date="2018" name="Sci. Rep.">
        <title>Comparative genomics provides insights into the lifestyle and reveals functional heterogeneity of dark septate endophytic fungi.</title>
        <authorList>
            <person name="Knapp D.G."/>
            <person name="Nemeth J.B."/>
            <person name="Barry K."/>
            <person name="Hainaut M."/>
            <person name="Henrissat B."/>
            <person name="Johnson J."/>
            <person name="Kuo A."/>
            <person name="Lim J.H.P."/>
            <person name="Lipzen A."/>
            <person name="Nolan M."/>
            <person name="Ohm R.A."/>
            <person name="Tamas L."/>
            <person name="Grigoriev I.V."/>
            <person name="Spatafora J.W."/>
            <person name="Nagy L.G."/>
            <person name="Kovacs G.M."/>
        </authorList>
    </citation>
    <scope>NUCLEOTIDE SEQUENCE [LARGE SCALE GENOMIC DNA]</scope>
    <source>
        <strain evidence="2 3">DSE2036</strain>
    </source>
</reference>
<feature type="region of interest" description="Disordered" evidence="1">
    <location>
        <begin position="143"/>
        <end position="263"/>
    </location>
</feature>
<organism evidence="2 3">
    <name type="scientific">Periconia macrospinosa</name>
    <dbReference type="NCBI Taxonomy" id="97972"/>
    <lineage>
        <taxon>Eukaryota</taxon>
        <taxon>Fungi</taxon>
        <taxon>Dikarya</taxon>
        <taxon>Ascomycota</taxon>
        <taxon>Pezizomycotina</taxon>
        <taxon>Dothideomycetes</taxon>
        <taxon>Pleosporomycetidae</taxon>
        <taxon>Pleosporales</taxon>
        <taxon>Massarineae</taxon>
        <taxon>Periconiaceae</taxon>
        <taxon>Periconia</taxon>
    </lineage>
</organism>
<keyword evidence="3" id="KW-1185">Reference proteome</keyword>
<sequence length="263" mass="29620">MDNMEMAATAVAGIECINEEIKKDLLFGIGELPEEAFPTLIAILLLRSDLGNSVRRPLFENLWNNTRMDLAEFFDKGKLGYPSLSLGNGDDTLAEQCAVCSKQHLRGEVVYPNECEKHKDYNRCIECKGKSCPLCIRLSERQKSNEPQKLDEPEKLEQQSSKLQESSELQESNKPEPQESNKPQDSDEPQKLDELEKLKQESDGHPEAQDSYAPHNSANMPEPSQSGSALEYAQYKEENSSNAYNRPATSPIESARLQRELDL</sequence>
<feature type="compositionally biased region" description="Basic and acidic residues" evidence="1">
    <location>
        <begin position="143"/>
        <end position="157"/>
    </location>
</feature>
<name>A0A2V1DL74_9PLEO</name>
<dbReference type="AlphaFoldDB" id="A0A2V1DL74"/>
<evidence type="ECO:0000313" key="2">
    <source>
        <dbReference type="EMBL" id="PVH98936.1"/>
    </source>
</evidence>
<feature type="compositionally biased region" description="Basic and acidic residues" evidence="1">
    <location>
        <begin position="171"/>
        <end position="208"/>
    </location>
</feature>
<gene>
    <name evidence="2" type="ORF">DM02DRAFT_729579</name>
</gene>
<dbReference type="Proteomes" id="UP000244855">
    <property type="component" value="Unassembled WGS sequence"/>
</dbReference>
<evidence type="ECO:0000256" key="1">
    <source>
        <dbReference type="SAM" id="MobiDB-lite"/>
    </source>
</evidence>
<evidence type="ECO:0000313" key="3">
    <source>
        <dbReference type="Proteomes" id="UP000244855"/>
    </source>
</evidence>
<proteinExistence type="predicted"/>
<feature type="compositionally biased region" description="Low complexity" evidence="1">
    <location>
        <begin position="158"/>
        <end position="170"/>
    </location>
</feature>
<feature type="compositionally biased region" description="Polar residues" evidence="1">
    <location>
        <begin position="214"/>
        <end position="228"/>
    </location>
</feature>
<protein>
    <submittedName>
        <fullName evidence="2">Uncharacterized protein</fullName>
    </submittedName>
</protein>